<evidence type="ECO:0000313" key="1">
    <source>
        <dbReference type="EMBL" id="AFU70546.1"/>
    </source>
</evidence>
<protein>
    <submittedName>
        <fullName evidence="1">Uncharacterized protein</fullName>
    </submittedName>
</protein>
<sequence length="210" mass="23970">MKKILSCISLSFSIITCCLGQEKEEKLVRESFNSYKTSILNDKGEKAVDFVDSKTISYYNEILETTKKADSLTVNSLGILDKLMVISIRYRTSKRDILSFNGKELLIYAIKEGMVGKNSVMNTEIGDVEIDGNFAKGQLISKGQKTPFYFHFYKESNIWKIDLTSIFPEGAMAFKKMIEDNGEEENQYLIQLLEMITGKKPVNEIWKPIL</sequence>
<evidence type="ECO:0000313" key="2">
    <source>
        <dbReference type="Proteomes" id="UP000008514"/>
    </source>
</evidence>
<dbReference type="eggNOG" id="ENOG5032Y5N">
    <property type="taxonomic scope" value="Bacteria"/>
</dbReference>
<keyword evidence="2" id="KW-1185">Reference proteome</keyword>
<dbReference type="AlphaFoldDB" id="K4INF1"/>
<dbReference type="OrthoDB" id="1121445at2"/>
<accession>K4INF1</accession>
<organism evidence="1 2">
    <name type="scientific">Psychroflexus torquis (strain ATCC 700755 / CIP 106069 / ACAM 623)</name>
    <dbReference type="NCBI Taxonomy" id="313595"/>
    <lineage>
        <taxon>Bacteria</taxon>
        <taxon>Pseudomonadati</taxon>
        <taxon>Bacteroidota</taxon>
        <taxon>Flavobacteriia</taxon>
        <taxon>Flavobacteriales</taxon>
        <taxon>Flavobacteriaceae</taxon>
        <taxon>Psychroflexus</taxon>
    </lineage>
</organism>
<dbReference type="Proteomes" id="UP000008514">
    <property type="component" value="Chromosome"/>
</dbReference>
<dbReference type="RefSeq" id="WP_015026079.1">
    <property type="nucleotide sequence ID" value="NC_018721.1"/>
</dbReference>
<gene>
    <name evidence="1" type="ordered locus">P700755_003981</name>
</gene>
<dbReference type="HOGENOM" id="CLU_1292256_0_0_10"/>
<dbReference type="EMBL" id="CP003879">
    <property type="protein sequence ID" value="AFU70546.1"/>
    <property type="molecule type" value="Genomic_DNA"/>
</dbReference>
<proteinExistence type="predicted"/>
<reference evidence="1" key="1">
    <citation type="submission" date="2006-03" db="EMBL/GenBank/DDBJ databases">
        <authorList>
            <person name="Bowman J."/>
            <person name="Ferriera S."/>
            <person name="Johnson J."/>
            <person name="Kravitz S."/>
            <person name="Halpern A."/>
            <person name="Remington K."/>
            <person name="Beeson K."/>
            <person name="Tran B."/>
            <person name="Rogers Y.-H."/>
            <person name="Friedman R."/>
            <person name="Venter J.C."/>
        </authorList>
    </citation>
    <scope>NUCLEOTIDE SEQUENCE [LARGE SCALE GENOMIC DNA]</scope>
    <source>
        <strain evidence="1">ATCC 700755</strain>
    </source>
</reference>
<name>K4INF1_PSYTT</name>
<reference evidence="1" key="2">
    <citation type="submission" date="2012-09" db="EMBL/GenBank/DDBJ databases">
        <title>The complete sequence of Psychroflexus torquis an extreme psychrophile from sea-ice that is stimulated by light.</title>
        <authorList>
            <person name="Feng S."/>
            <person name="Powell S.M."/>
            <person name="Bowman J.P."/>
        </authorList>
    </citation>
    <scope>NUCLEOTIDE SEQUENCE [LARGE SCALE GENOMIC DNA]</scope>
    <source>
        <strain evidence="1">ATCC 700755</strain>
    </source>
</reference>
<dbReference type="KEGG" id="ptq:P700755_003981"/>